<keyword evidence="16" id="KW-1185">Reference proteome</keyword>
<dbReference type="InterPro" id="IPR011115">
    <property type="entry name" value="SecA_DEAD"/>
</dbReference>
<keyword evidence="6 11" id="KW-0067">ATP-binding</keyword>
<sequence>MHTGFANAPVAAWIPPALEVYPEQADPSEHWLDTIENLFKRAREPLLDWSRRRELLRRVQMVNDLEHELLSLSDDQLELRVRKVRPRIRLGGYERSEHAVECFALLREVTRRKLGLRHHDVQLLAGFAMLDGSIIEMDTGEGKTLTAALTAAAAAMAGTPVHVITVNDYLAERDHALLQPIYRYFGLTSGVITHEVEHENRPAIYASDIVYASNKEIAFDYLRDRIVFGGRPRNLYSKLRRLSWVGERNKSSVMRGLHFAIVDEADSVLVDEARTPLIISRETDAAEEQVWAEDAFRLVNAFVPGVHFRLIVEDRRIDLTADGRDLIAERALIMGGIWSNRVRREEAARQALVANLLFYKGEHYLVREGKVQIIDEYSGRIMPDRSWSDGLHQLIELKERCQVTGRKQTIARMTYQRYFRRYRRLSGMTGTAREVRPEFRSVYRTAVFRVPPNVPSKKRDLGTRICPTLVAKWQAIAERTASLVTEGRPVLIATRSVNASRSASEWLSASGLEHTVLNAEQSAEEAEIIARAGEAGRITVATNMAGRGVDIKLDPAVIEVGGLHVILSERHDAGRIDRQMEGRAGRRGEPGTTEKILSLEDPLLDLVLLKALRRPGRFIGPSAGRALFTAAQWRAEQAHSRDRKALLAQDRRLGVLLAFSGSAE</sequence>
<dbReference type="PROSITE" id="PS51196">
    <property type="entry name" value="SECA_MOTOR_DEAD"/>
    <property type="match status" value="1"/>
</dbReference>
<evidence type="ECO:0000313" key="16">
    <source>
        <dbReference type="Proteomes" id="UP001300261"/>
    </source>
</evidence>
<dbReference type="CDD" id="cd17928">
    <property type="entry name" value="DEXDc_SecA"/>
    <property type="match status" value="1"/>
</dbReference>
<evidence type="ECO:0000256" key="3">
    <source>
        <dbReference type="ARBA" id="ARBA00022490"/>
    </source>
</evidence>
<dbReference type="CDD" id="cd18803">
    <property type="entry name" value="SF2_C_secA"/>
    <property type="match status" value="1"/>
</dbReference>
<keyword evidence="2 11" id="KW-1003">Cell membrane</keyword>
<name>A0ABT3R8Z5_9HYPH</name>
<dbReference type="RefSeq" id="WP_265966915.1">
    <property type="nucleotide sequence ID" value="NZ_JAPEVI010000003.1"/>
</dbReference>
<comment type="catalytic activity">
    <reaction evidence="11">
        <text>ATP + H2O + cellular proteinSide 1 = ADP + phosphate + cellular proteinSide 2.</text>
        <dbReference type="EC" id="7.4.2.8"/>
    </reaction>
</comment>
<keyword evidence="9 11" id="KW-0811">Translocation</keyword>
<dbReference type="InterPro" id="IPR001650">
    <property type="entry name" value="Helicase_C-like"/>
</dbReference>
<dbReference type="InterPro" id="IPR000185">
    <property type="entry name" value="SecA"/>
</dbReference>
<keyword evidence="3 11" id="KW-0963">Cytoplasm</keyword>
<comment type="function">
    <text evidence="11">Part of the Sec protein translocase complex. Interacts with the SecYEG preprotein conducting channel. Has a central role in coupling the hydrolysis of ATP to the transfer of proteins into and across the cell membrane, serving both as a receptor for the preprotein-SecB complex and as an ATP-driven molecular motor driving the stepwise translocation of polypeptide chains across the membrane.</text>
</comment>
<dbReference type="Pfam" id="PF07517">
    <property type="entry name" value="SecA_DEAD"/>
    <property type="match status" value="1"/>
</dbReference>
<dbReference type="InterPro" id="IPR027417">
    <property type="entry name" value="P-loop_NTPase"/>
</dbReference>
<evidence type="ECO:0000256" key="1">
    <source>
        <dbReference type="ARBA" id="ARBA00022448"/>
    </source>
</evidence>
<dbReference type="Proteomes" id="UP001300261">
    <property type="component" value="Unassembled WGS sequence"/>
</dbReference>
<dbReference type="SMART" id="SM00957">
    <property type="entry name" value="SecA_DEAD"/>
    <property type="match status" value="1"/>
</dbReference>
<dbReference type="InterPro" id="IPR044722">
    <property type="entry name" value="SecA_SF2_C"/>
</dbReference>
<keyword evidence="10 11" id="KW-0472">Membrane</keyword>
<evidence type="ECO:0000256" key="8">
    <source>
        <dbReference type="ARBA" id="ARBA00022967"/>
    </source>
</evidence>
<protein>
    <recommendedName>
        <fullName evidence="11">Protein translocase subunit SecA</fullName>
        <ecNumber evidence="11">7.4.2.8</ecNumber>
    </recommendedName>
</protein>
<dbReference type="EC" id="7.4.2.8" evidence="11"/>
<dbReference type="Pfam" id="PF01043">
    <property type="entry name" value="SecA_PP_bind"/>
    <property type="match status" value="1"/>
</dbReference>
<feature type="binding site" evidence="11">
    <location>
        <position position="122"/>
    </location>
    <ligand>
        <name>ATP</name>
        <dbReference type="ChEBI" id="CHEBI:30616"/>
    </ligand>
</feature>
<dbReference type="SUPFAM" id="SSF52540">
    <property type="entry name" value="P-loop containing nucleoside triphosphate hydrolases"/>
    <property type="match status" value="2"/>
</dbReference>
<accession>A0ABT3R8Z5</accession>
<evidence type="ECO:0000256" key="10">
    <source>
        <dbReference type="ARBA" id="ARBA00023136"/>
    </source>
</evidence>
<dbReference type="PROSITE" id="PS51192">
    <property type="entry name" value="HELICASE_ATP_BIND_1"/>
    <property type="match status" value="1"/>
</dbReference>
<comment type="caution">
    <text evidence="15">The sequence shown here is derived from an EMBL/GenBank/DDBJ whole genome shotgun (WGS) entry which is preliminary data.</text>
</comment>
<proteinExistence type="inferred from homology"/>
<keyword evidence="7 11" id="KW-0653">Protein transport</keyword>
<feature type="domain" description="Helicase C-terminal" evidence="13">
    <location>
        <begin position="475"/>
        <end position="635"/>
    </location>
</feature>
<evidence type="ECO:0000256" key="2">
    <source>
        <dbReference type="ARBA" id="ARBA00022475"/>
    </source>
</evidence>
<evidence type="ECO:0000256" key="5">
    <source>
        <dbReference type="ARBA" id="ARBA00022741"/>
    </source>
</evidence>
<dbReference type="PRINTS" id="PR00906">
    <property type="entry name" value="SECA"/>
</dbReference>
<evidence type="ECO:0000259" key="13">
    <source>
        <dbReference type="PROSITE" id="PS51194"/>
    </source>
</evidence>
<dbReference type="EMBL" id="JAPEVI010000003">
    <property type="protein sequence ID" value="MCX2725781.1"/>
    <property type="molecule type" value="Genomic_DNA"/>
</dbReference>
<feature type="binding site" evidence="11">
    <location>
        <position position="550"/>
    </location>
    <ligand>
        <name>ATP</name>
        <dbReference type="ChEBI" id="CHEBI:30616"/>
    </ligand>
</feature>
<keyword evidence="8 11" id="KW-1278">Translocase</keyword>
<dbReference type="HAMAP" id="MF_01382">
    <property type="entry name" value="SecA"/>
    <property type="match status" value="1"/>
</dbReference>
<dbReference type="InterPro" id="IPR011130">
    <property type="entry name" value="SecA_preprotein_X-link_dom"/>
</dbReference>
<evidence type="ECO:0000256" key="6">
    <source>
        <dbReference type="ARBA" id="ARBA00022840"/>
    </source>
</evidence>
<evidence type="ECO:0000256" key="7">
    <source>
        <dbReference type="ARBA" id="ARBA00022927"/>
    </source>
</evidence>
<dbReference type="SUPFAM" id="SSF81767">
    <property type="entry name" value="Pre-protein crosslinking domain of SecA"/>
    <property type="match status" value="1"/>
</dbReference>
<keyword evidence="5 11" id="KW-0547">Nucleotide-binding</keyword>
<evidence type="ECO:0000259" key="14">
    <source>
        <dbReference type="PROSITE" id="PS51196"/>
    </source>
</evidence>
<comment type="subunit">
    <text evidence="11">Monomer and homodimer. Part of the essential Sec protein translocation apparatus which comprises SecA, SecYEG and auxiliary proteins SecDF-YajC and YidC.</text>
</comment>
<dbReference type="PROSITE" id="PS51194">
    <property type="entry name" value="HELICASE_CTER"/>
    <property type="match status" value="1"/>
</dbReference>
<comment type="subcellular location">
    <subcellularLocation>
        <location evidence="11">Cell membrane</location>
        <topology evidence="11">Peripheral membrane protein</topology>
        <orientation evidence="11">Cytoplasmic side</orientation>
    </subcellularLocation>
    <subcellularLocation>
        <location evidence="11">Cytoplasm</location>
    </subcellularLocation>
    <text evidence="11">Distribution is 50-50.</text>
</comment>
<evidence type="ECO:0000313" key="15">
    <source>
        <dbReference type="EMBL" id="MCX2725781.1"/>
    </source>
</evidence>
<evidence type="ECO:0000256" key="4">
    <source>
        <dbReference type="ARBA" id="ARBA00022519"/>
    </source>
</evidence>
<dbReference type="SMART" id="SM00958">
    <property type="entry name" value="SecA_PP_bind"/>
    <property type="match status" value="1"/>
</dbReference>
<dbReference type="Pfam" id="PF21090">
    <property type="entry name" value="P-loop_SecA"/>
    <property type="match status" value="2"/>
</dbReference>
<dbReference type="InterPro" id="IPR014018">
    <property type="entry name" value="SecA_motor_DEAD"/>
</dbReference>
<evidence type="ECO:0000256" key="11">
    <source>
        <dbReference type="HAMAP-Rule" id="MF_01382"/>
    </source>
</evidence>
<dbReference type="PROSITE" id="PS01312">
    <property type="entry name" value="SECA"/>
    <property type="match status" value="1"/>
</dbReference>
<reference evidence="15 16" key="1">
    <citation type="journal article" date="2016" name="Int. J. Syst. Evol. Microbiol.">
        <title>Labrenzia salina sp. nov., isolated from the rhizosphere of the halophyte Arthrocnemum macrostachyum.</title>
        <authorList>
            <person name="Camacho M."/>
            <person name="Redondo-Gomez S."/>
            <person name="Rodriguez-Llorente I."/>
            <person name="Rohde M."/>
            <person name="Sproer C."/>
            <person name="Schumann P."/>
            <person name="Klenk H.P."/>
            <person name="Montero-Calasanz M.D.C."/>
        </authorList>
    </citation>
    <scope>NUCLEOTIDE SEQUENCE [LARGE SCALE GENOMIC DNA]</scope>
    <source>
        <strain evidence="15 16">DSM 29163</strain>
    </source>
</reference>
<gene>
    <name evidence="11" type="primary">secA</name>
    <name evidence="15" type="ORF">ON753_26055</name>
</gene>
<comment type="similarity">
    <text evidence="11">Belongs to the SecA family.</text>
</comment>
<keyword evidence="4" id="KW-0997">Cell inner membrane</keyword>
<dbReference type="InterPro" id="IPR014001">
    <property type="entry name" value="Helicase_ATP-bd"/>
</dbReference>
<evidence type="ECO:0000259" key="12">
    <source>
        <dbReference type="PROSITE" id="PS51192"/>
    </source>
</evidence>
<evidence type="ECO:0000256" key="9">
    <source>
        <dbReference type="ARBA" id="ARBA00023010"/>
    </source>
</evidence>
<dbReference type="InterPro" id="IPR036670">
    <property type="entry name" value="SecA_X-link_sf"/>
</dbReference>
<dbReference type="PANTHER" id="PTHR30612">
    <property type="entry name" value="SECA INNER MEMBRANE COMPONENT OF SEC PROTEIN SECRETION SYSTEM"/>
    <property type="match status" value="1"/>
</dbReference>
<dbReference type="Gene3D" id="3.90.1440.10">
    <property type="entry name" value="SecA, preprotein cross-linking domain"/>
    <property type="match status" value="1"/>
</dbReference>
<dbReference type="PANTHER" id="PTHR30612:SF0">
    <property type="entry name" value="CHLOROPLAST PROTEIN-TRANSPORTING ATPASE"/>
    <property type="match status" value="1"/>
</dbReference>
<feature type="domain" description="Helicase ATP-binding" evidence="12">
    <location>
        <begin position="124"/>
        <end position="302"/>
    </location>
</feature>
<organism evidence="15 16">
    <name type="scientific">Roseibium salinum</name>
    <dbReference type="NCBI Taxonomy" id="1604349"/>
    <lineage>
        <taxon>Bacteria</taxon>
        <taxon>Pseudomonadati</taxon>
        <taxon>Pseudomonadota</taxon>
        <taxon>Alphaproteobacteria</taxon>
        <taxon>Hyphomicrobiales</taxon>
        <taxon>Stappiaceae</taxon>
        <taxon>Roseibium</taxon>
    </lineage>
</organism>
<keyword evidence="1 11" id="KW-0813">Transport</keyword>
<feature type="binding site" evidence="11">
    <location>
        <begin position="140"/>
        <end position="144"/>
    </location>
    <ligand>
        <name>ATP</name>
        <dbReference type="ChEBI" id="CHEBI:30616"/>
    </ligand>
</feature>
<dbReference type="Gene3D" id="3.40.50.300">
    <property type="entry name" value="P-loop containing nucleotide triphosphate hydrolases"/>
    <property type="match status" value="2"/>
</dbReference>
<feature type="domain" description="SecA family profile" evidence="14">
    <location>
        <begin position="37"/>
        <end position="628"/>
    </location>
</feature>
<dbReference type="InterPro" id="IPR020937">
    <property type="entry name" value="SecA_CS"/>
</dbReference>